<comment type="caution">
    <text evidence="3">The sequence shown here is derived from an EMBL/GenBank/DDBJ whole genome shotgun (WGS) entry which is preliminary data.</text>
</comment>
<evidence type="ECO:0000313" key="3">
    <source>
        <dbReference type="EMBL" id="CAK9026028.1"/>
    </source>
</evidence>
<name>A0ABP0KIE5_9DINO</name>
<dbReference type="EMBL" id="CAXAMM010011403">
    <property type="protein sequence ID" value="CAK9026028.1"/>
    <property type="molecule type" value="Genomic_DNA"/>
</dbReference>
<sequence length="1272" mass="141545">MMLDVWRVLEMQTKWYQWWAKNIDSIRSCSVSWTVAVKHILRPSSYKGSLESPSLPGLRYDCATSLGVLVILGVLCQIRGLASPVQARIVKLLRAFLLMASWPSGLALLPDLVLDVEDGCVSLNALWAKLRGTNGKGVMKTRWENTTALGPARHQILGKVNVADLLFFFLRQPLSDPSAIAGLELVRMQKRLLHLVAQRIEIALGDGSVRLSSVASALRVGGEDLAQWSAGKTRSQAADLLRQELIRRFMTKATGFVSGFKNSENKELEGVPGSKNNTAALHAATQYVTSYMCRASEMMMAVLSKQKFKHLAFYFDCATVGKWNVMSIHIASDGLVCCAPCSTMPALKQPYEKNPEELLLAIQDIEVEAPLHMLSKKDPSAQEPVICAQLKAPTRRKLLALNQSLDYLLRLRLCDGEPLIPLRPPLHCEERCYATNELGVKKAFYWNSATKQATWQCTVPDSMSDTTVRFSSLTDEGETGSAMALANCGLAVLCHRDTMHKLHREEMLAIKDVDEVNLAMRETLLVLKSEQAPWNSGMFGRRMKEAHALVHLLPVPHVLLDICGPGIIADLSLSPSTTQGELKQVLCDFAKGGYRTGGKHKLGRWCDWVDSFLKLHRTWHMRLFFHLMALALEGISPFAALAGHLNQQKDPKKESDKILPRVLRVKGDVCPGAQPRMLRFMCTQWNELCRQTLESSLRLAHVADVCSGCEDDSDMVLSVHFRFVIATMRHFCEFGLLYQHFPWRFFLLLSGDKKLTDATLAEMKNEWSFLLSLEKGGECHRQYPCKMVPHLSWFAYREIMTACEELDWQCTDTLQARVAAWFPEPCSTLGADAAFRHDRLGESKQHRQEISVEQLLAVGCKGLNERYKEFKTPTDLDFNGIKPSQFIKKGVFDCSRASANDTGLAGFNSMVRAPTISPHHLTRKCLNIWSAMKASSGHHEHFWTAQMVRSGQVLHIEQELFLCFDAPYVHVKAWPLESFEEDAKKWARLDDVIIAKPMDASVVPYTPHLVEQGEMKELRLLLQPMVPLVNNALERLSAECLKGLCALCKVSLPGNCTNKLRVSKLLDHLCYSEDAKNAILALFKKEKEGEKEGEGDLEEMPEDEAPELDSRCEAELLNKILESSEMKSQKNDGEAKKANQSDAPPAKRAKRTSEPPVDEDHPKVPESLPAPFAQLEARSDMSDVAVPPGCAIRMYQGLASPYIHGSLPPGQKWKGKASHSRSFDPNASSSSSAAAAPAAGSRQAGRAALTEAAARAAVLAWLCEWATAQGVQ</sequence>
<accession>A0ABP0KIE5</accession>
<organism evidence="3 4">
    <name type="scientific">Durusdinium trenchii</name>
    <dbReference type="NCBI Taxonomy" id="1381693"/>
    <lineage>
        <taxon>Eukaryota</taxon>
        <taxon>Sar</taxon>
        <taxon>Alveolata</taxon>
        <taxon>Dinophyceae</taxon>
        <taxon>Suessiales</taxon>
        <taxon>Symbiodiniaceae</taxon>
        <taxon>Durusdinium</taxon>
    </lineage>
</organism>
<feature type="compositionally biased region" description="Acidic residues" evidence="1">
    <location>
        <begin position="1095"/>
        <end position="1107"/>
    </location>
</feature>
<feature type="region of interest" description="Disordered" evidence="1">
    <location>
        <begin position="1088"/>
        <end position="1108"/>
    </location>
</feature>
<gene>
    <name evidence="2" type="ORF">SCF082_LOCUS17298</name>
    <name evidence="3" type="ORF">SCF082_LOCUS17323</name>
</gene>
<dbReference type="EMBL" id="CAXAMM010011370">
    <property type="protein sequence ID" value="CAK9025969.1"/>
    <property type="molecule type" value="Genomic_DNA"/>
</dbReference>
<keyword evidence="4" id="KW-1185">Reference proteome</keyword>
<feature type="region of interest" description="Disordered" evidence="1">
    <location>
        <begin position="1210"/>
        <end position="1247"/>
    </location>
</feature>
<evidence type="ECO:0000256" key="1">
    <source>
        <dbReference type="SAM" id="MobiDB-lite"/>
    </source>
</evidence>
<evidence type="ECO:0000313" key="2">
    <source>
        <dbReference type="EMBL" id="CAK9025969.1"/>
    </source>
</evidence>
<protein>
    <submittedName>
        <fullName evidence="3">Uncharacterized protein</fullName>
    </submittedName>
</protein>
<feature type="region of interest" description="Disordered" evidence="1">
    <location>
        <begin position="1122"/>
        <end position="1167"/>
    </location>
</feature>
<reference evidence="3 4" key="1">
    <citation type="submission" date="2024-02" db="EMBL/GenBank/DDBJ databases">
        <authorList>
            <person name="Chen Y."/>
            <person name="Shah S."/>
            <person name="Dougan E. K."/>
            <person name="Thang M."/>
            <person name="Chan C."/>
        </authorList>
    </citation>
    <scope>NUCLEOTIDE SEQUENCE [LARGE SCALE GENOMIC DNA]</scope>
</reference>
<evidence type="ECO:0000313" key="4">
    <source>
        <dbReference type="Proteomes" id="UP001642464"/>
    </source>
</evidence>
<dbReference type="Proteomes" id="UP001642464">
    <property type="component" value="Unassembled WGS sequence"/>
</dbReference>
<feature type="compositionally biased region" description="Low complexity" evidence="1">
    <location>
        <begin position="1227"/>
        <end position="1247"/>
    </location>
</feature>
<feature type="compositionally biased region" description="Basic and acidic residues" evidence="1">
    <location>
        <begin position="1122"/>
        <end position="1139"/>
    </location>
</feature>
<proteinExistence type="predicted"/>